<proteinExistence type="predicted"/>
<gene>
    <name evidence="2" type="ORF">E4191_15835</name>
</gene>
<sequence length="63" mass="7171">MKLMEMKGNKMNIFMALLAFVVLVVFLGILVFHVPRVDLASVVALTVALAGWDLYTTFRSRRR</sequence>
<evidence type="ECO:0000256" key="1">
    <source>
        <dbReference type="SAM" id="Phobius"/>
    </source>
</evidence>
<dbReference type="Proteomes" id="UP000296374">
    <property type="component" value="Chromosome"/>
</dbReference>
<evidence type="ECO:0000313" key="2">
    <source>
        <dbReference type="EMBL" id="QDA35646.1"/>
    </source>
</evidence>
<name>A0A4Y5SS65_9RHOB</name>
<dbReference type="EMBL" id="CP038439">
    <property type="protein sequence ID" value="QDA35646.1"/>
    <property type="molecule type" value="Genomic_DNA"/>
</dbReference>
<organism evidence="2 3">
    <name type="scientific">Paracoccus liaowanqingii</name>
    <dbReference type="NCBI Taxonomy" id="2560053"/>
    <lineage>
        <taxon>Bacteria</taxon>
        <taxon>Pseudomonadati</taxon>
        <taxon>Pseudomonadota</taxon>
        <taxon>Alphaproteobacteria</taxon>
        <taxon>Rhodobacterales</taxon>
        <taxon>Paracoccaceae</taxon>
        <taxon>Paracoccus</taxon>
    </lineage>
</organism>
<evidence type="ECO:0000313" key="3">
    <source>
        <dbReference type="Proteomes" id="UP000296374"/>
    </source>
</evidence>
<keyword evidence="1" id="KW-1133">Transmembrane helix</keyword>
<accession>A0A4Y5SS65</accession>
<protein>
    <submittedName>
        <fullName evidence="2">Uncharacterized protein</fullName>
    </submittedName>
</protein>
<keyword evidence="1" id="KW-0472">Membrane</keyword>
<dbReference type="KEGG" id="plia:E4191_15835"/>
<keyword evidence="1" id="KW-0812">Transmembrane</keyword>
<feature type="transmembrane region" description="Helical" evidence="1">
    <location>
        <begin position="39"/>
        <end position="58"/>
    </location>
</feature>
<reference evidence="3" key="1">
    <citation type="submission" date="2019-03" db="EMBL/GenBank/DDBJ databases">
        <authorList>
            <person name="Li J."/>
        </authorList>
    </citation>
    <scope>NUCLEOTIDE SEQUENCE [LARGE SCALE GENOMIC DNA]</scope>
    <source>
        <strain evidence="3">2251</strain>
    </source>
</reference>
<feature type="transmembrane region" description="Helical" evidence="1">
    <location>
        <begin position="12"/>
        <end position="33"/>
    </location>
</feature>
<dbReference type="AlphaFoldDB" id="A0A4Y5SS65"/>